<accession>A0A840TV19</accession>
<organism evidence="1 2">
    <name type="scientific">Rhabdobacter roseus</name>
    <dbReference type="NCBI Taxonomy" id="1655419"/>
    <lineage>
        <taxon>Bacteria</taxon>
        <taxon>Pseudomonadati</taxon>
        <taxon>Bacteroidota</taxon>
        <taxon>Cytophagia</taxon>
        <taxon>Cytophagales</taxon>
        <taxon>Cytophagaceae</taxon>
        <taxon>Rhabdobacter</taxon>
    </lineage>
</organism>
<evidence type="ECO:0000313" key="1">
    <source>
        <dbReference type="EMBL" id="MBB5287094.1"/>
    </source>
</evidence>
<comment type="caution">
    <text evidence="1">The sequence shown here is derived from an EMBL/GenBank/DDBJ whole genome shotgun (WGS) entry which is preliminary data.</text>
</comment>
<proteinExistence type="predicted"/>
<evidence type="ECO:0000313" key="2">
    <source>
        <dbReference type="Proteomes" id="UP000557307"/>
    </source>
</evidence>
<dbReference type="EMBL" id="JACHGF010000014">
    <property type="protein sequence ID" value="MBB5287094.1"/>
    <property type="molecule type" value="Genomic_DNA"/>
</dbReference>
<name>A0A840TV19_9BACT</name>
<sequence length="101" mass="11697">MEVQTQNPQSTISAPSVPALQLHRWSRWQDTSGRLVLITGFTYAPNEDRHRRSPWQIDQVELLDVHAEATYRLDHARFLRHVISGKLMPWRANVAIPSTNQ</sequence>
<keyword evidence="2" id="KW-1185">Reference proteome</keyword>
<gene>
    <name evidence="1" type="ORF">HNQ92_005256</name>
</gene>
<dbReference type="RefSeq" id="WP_184178861.1">
    <property type="nucleotide sequence ID" value="NZ_JACHGF010000014.1"/>
</dbReference>
<dbReference type="AlphaFoldDB" id="A0A840TV19"/>
<dbReference type="Proteomes" id="UP000557307">
    <property type="component" value="Unassembled WGS sequence"/>
</dbReference>
<reference evidence="1 2" key="1">
    <citation type="submission" date="2020-08" db="EMBL/GenBank/DDBJ databases">
        <title>Genomic Encyclopedia of Type Strains, Phase IV (KMG-IV): sequencing the most valuable type-strain genomes for metagenomic binning, comparative biology and taxonomic classification.</title>
        <authorList>
            <person name="Goeker M."/>
        </authorList>
    </citation>
    <scope>NUCLEOTIDE SEQUENCE [LARGE SCALE GENOMIC DNA]</scope>
    <source>
        <strain evidence="1 2">DSM 105074</strain>
    </source>
</reference>
<protein>
    <submittedName>
        <fullName evidence="1">Uncharacterized protein</fullName>
    </submittedName>
</protein>